<feature type="transmembrane region" description="Helical" evidence="8">
    <location>
        <begin position="263"/>
        <end position="282"/>
    </location>
</feature>
<evidence type="ECO:0000256" key="7">
    <source>
        <dbReference type="ARBA" id="ARBA00023136"/>
    </source>
</evidence>
<reference evidence="10" key="2">
    <citation type="submission" date="2014-07" db="EMBL/GenBank/DDBJ databases">
        <title>Initial genome analysis of the psychrotolerant acidophile Acidithiobacillus ferrivorans CF27: insights into iron and sulfur oxidation pathways and into biofilm formation.</title>
        <authorList>
            <person name="Talla E."/>
            <person name="Hedrich S."/>
            <person name="Mangenot S."/>
            <person name="Ji B."/>
            <person name="Johnson D.B."/>
            <person name="Barbe V."/>
            <person name="Bonnefoy V."/>
        </authorList>
    </citation>
    <scope>NUCLEOTIDE SEQUENCE [LARGE SCALE GENOMIC DNA]</scope>
    <source>
        <strain evidence="10">CF27</strain>
    </source>
</reference>
<gene>
    <name evidence="10" type="ORF">AFERRI_420093</name>
</gene>
<evidence type="ECO:0000256" key="5">
    <source>
        <dbReference type="ARBA" id="ARBA00022692"/>
    </source>
</evidence>
<dbReference type="RefSeq" id="WP_035193510.1">
    <property type="nucleotide sequence ID" value="NZ_CCCS020000037.1"/>
</dbReference>
<evidence type="ECO:0000256" key="1">
    <source>
        <dbReference type="ARBA" id="ARBA00004651"/>
    </source>
</evidence>
<keyword evidence="2" id="KW-1003">Cell membrane</keyword>
<dbReference type="GO" id="GO:0010041">
    <property type="term" value="P:response to iron(III) ion"/>
    <property type="evidence" value="ECO:0007669"/>
    <property type="project" value="TreeGrafter"/>
</dbReference>
<evidence type="ECO:0000259" key="9">
    <source>
        <dbReference type="Pfam" id="PF13231"/>
    </source>
</evidence>
<name>A0A060UQS5_9PROT</name>
<feature type="transmembrane region" description="Helical" evidence="8">
    <location>
        <begin position="132"/>
        <end position="155"/>
    </location>
</feature>
<evidence type="ECO:0000256" key="3">
    <source>
        <dbReference type="ARBA" id="ARBA00022676"/>
    </source>
</evidence>
<comment type="caution">
    <text evidence="10">The sequence shown here is derived from an EMBL/GenBank/DDBJ whole genome shotgun (WGS) entry which is preliminary data.</text>
</comment>
<feature type="domain" description="Glycosyltransferase RgtA/B/C/D-like" evidence="9">
    <location>
        <begin position="66"/>
        <end position="227"/>
    </location>
</feature>
<protein>
    <submittedName>
        <fullName evidence="10">Glycosyl transferase family 39</fullName>
    </submittedName>
</protein>
<evidence type="ECO:0000256" key="4">
    <source>
        <dbReference type="ARBA" id="ARBA00022679"/>
    </source>
</evidence>
<dbReference type="PANTHER" id="PTHR33908">
    <property type="entry name" value="MANNOSYLTRANSFERASE YKCB-RELATED"/>
    <property type="match status" value="1"/>
</dbReference>
<organism evidence="10">
    <name type="scientific">Acidithiobacillus ferrivorans</name>
    <dbReference type="NCBI Taxonomy" id="160808"/>
    <lineage>
        <taxon>Bacteria</taxon>
        <taxon>Pseudomonadati</taxon>
        <taxon>Pseudomonadota</taxon>
        <taxon>Acidithiobacillia</taxon>
        <taxon>Acidithiobacillales</taxon>
        <taxon>Acidithiobacillaceae</taxon>
        <taxon>Acidithiobacillus</taxon>
    </lineage>
</organism>
<dbReference type="PANTHER" id="PTHR33908:SF3">
    <property type="entry name" value="UNDECAPRENYL PHOSPHATE-ALPHA-4-AMINO-4-DEOXY-L-ARABINOSE ARABINOSYL TRANSFERASE"/>
    <property type="match status" value="1"/>
</dbReference>
<feature type="transmembrane region" description="Helical" evidence="8">
    <location>
        <begin position="212"/>
        <end position="230"/>
    </location>
</feature>
<reference evidence="10" key="1">
    <citation type="submission" date="2014-03" db="EMBL/GenBank/DDBJ databases">
        <authorList>
            <person name="Genoscope - CEA"/>
        </authorList>
    </citation>
    <scope>NUCLEOTIDE SEQUENCE [LARGE SCALE GENOMIC DNA]</scope>
    <source>
        <strain evidence="10">CF27</strain>
    </source>
</reference>
<dbReference type="GO" id="GO:0016763">
    <property type="term" value="F:pentosyltransferase activity"/>
    <property type="evidence" value="ECO:0007669"/>
    <property type="project" value="TreeGrafter"/>
</dbReference>
<keyword evidence="6 8" id="KW-1133">Transmembrane helix</keyword>
<evidence type="ECO:0000256" key="6">
    <source>
        <dbReference type="ARBA" id="ARBA00022989"/>
    </source>
</evidence>
<dbReference type="Pfam" id="PF13231">
    <property type="entry name" value="PMT_2"/>
    <property type="match status" value="1"/>
</dbReference>
<dbReference type="InterPro" id="IPR038731">
    <property type="entry name" value="RgtA/B/C-like"/>
</dbReference>
<keyword evidence="7 8" id="KW-0472">Membrane</keyword>
<feature type="transmembrane region" description="Helical" evidence="8">
    <location>
        <begin position="91"/>
        <end position="112"/>
    </location>
</feature>
<evidence type="ECO:0000313" key="10">
    <source>
        <dbReference type="EMBL" id="CDQ10795.1"/>
    </source>
</evidence>
<keyword evidence="5 8" id="KW-0812">Transmembrane</keyword>
<keyword evidence="4 10" id="KW-0808">Transferase</keyword>
<evidence type="ECO:0000256" key="8">
    <source>
        <dbReference type="SAM" id="Phobius"/>
    </source>
</evidence>
<evidence type="ECO:0000256" key="2">
    <source>
        <dbReference type="ARBA" id="ARBA00022475"/>
    </source>
</evidence>
<comment type="subcellular location">
    <subcellularLocation>
        <location evidence="1">Cell membrane</location>
        <topology evidence="1">Multi-pass membrane protein</topology>
    </subcellularLocation>
</comment>
<dbReference type="InterPro" id="IPR050297">
    <property type="entry name" value="LipidA_mod_glycosyltrf_83"/>
</dbReference>
<sequence>MSEQRRGTFVFQALLLFLFAFWLFAFHTGDASLWDVDEPNNAQALKEMMLHHNLVVPTFSAALRPDKPILNYWLMWAGVRLLGMNSWGLRIGSVAMGALLVFYLALALRRLYGDQTALLAGLLTATALHSQIIFRAAVPDPLLILFVAIALISYLRGYLYPEEERRGVLIACSAMGLATLAKGPIGFLLPGLIIVIFLLLRRDLPNLWRNGHLTWGIPLFLIITLPWYLAVGVETHWVWDWLFVDQQNVDRYAVAMQGHHGPVYYYLFTIALALLPWTIFLPQTFAELWRRRSTLLRQTPADAFMLVWAITWVAFFSLGATKLPNYVWEAYPALFVLIAARLYAALNQTQPLSRRGVFLSLGALFLVGVALVVLGVWLVPEQIPPLGDMMATLGLPYIIAALLALLFAWRGLLLPVISSLGAGTIALTACLMLLTVPAMDTLKPSATMGRMIRASEGTQPYAIATWRWFEPSFLFYGGRGTMPGHQLKNLQELYRVLADGQGTAYLALPAQDIPAVRAQLSKTLRVRELYSGYELYSRKYIALLRIRNSSPLEHNKAVSILPEPW</sequence>
<feature type="transmembrane region" description="Helical" evidence="8">
    <location>
        <begin position="303"/>
        <end position="320"/>
    </location>
</feature>
<dbReference type="EMBL" id="CCCS020000037">
    <property type="protein sequence ID" value="CDQ10795.1"/>
    <property type="molecule type" value="Genomic_DNA"/>
</dbReference>
<accession>A0A060UQS5</accession>
<dbReference type="AlphaFoldDB" id="A0A060UQS5"/>
<feature type="transmembrane region" description="Helical" evidence="8">
    <location>
        <begin position="390"/>
        <end position="409"/>
    </location>
</feature>
<dbReference type="GO" id="GO:0005886">
    <property type="term" value="C:plasma membrane"/>
    <property type="evidence" value="ECO:0007669"/>
    <property type="project" value="UniProtKB-SubCell"/>
</dbReference>
<feature type="transmembrane region" description="Helical" evidence="8">
    <location>
        <begin position="326"/>
        <end position="344"/>
    </location>
</feature>
<feature type="transmembrane region" description="Helical" evidence="8">
    <location>
        <begin position="167"/>
        <end position="200"/>
    </location>
</feature>
<feature type="transmembrane region" description="Helical" evidence="8">
    <location>
        <begin position="416"/>
        <end position="439"/>
    </location>
</feature>
<keyword evidence="3" id="KW-0328">Glycosyltransferase</keyword>
<proteinExistence type="predicted"/>
<feature type="transmembrane region" description="Helical" evidence="8">
    <location>
        <begin position="356"/>
        <end position="378"/>
    </location>
</feature>
<dbReference type="GO" id="GO:0009103">
    <property type="term" value="P:lipopolysaccharide biosynthetic process"/>
    <property type="evidence" value="ECO:0007669"/>
    <property type="project" value="UniProtKB-ARBA"/>
</dbReference>